<keyword evidence="3" id="KW-1185">Reference proteome</keyword>
<gene>
    <name evidence="2" type="ORF">BJ987_000559</name>
</gene>
<dbReference type="EMBL" id="JAGGMR010000001">
    <property type="protein sequence ID" value="MBP2187658.1"/>
    <property type="molecule type" value="Genomic_DNA"/>
</dbReference>
<comment type="caution">
    <text evidence="2">The sequence shown here is derived from an EMBL/GenBank/DDBJ whole genome shotgun (WGS) entry which is preliminary data.</text>
</comment>
<dbReference type="Proteomes" id="UP001519325">
    <property type="component" value="Unassembled WGS sequence"/>
</dbReference>
<proteinExistence type="predicted"/>
<sequence length="43" mass="4521">MADLADLLIADIERCPGQLGKRSMGVDRNEAGGFAHDGRPAVP</sequence>
<organism evidence="2 3">
    <name type="scientific">Nocardia goodfellowii</name>
    <dbReference type="NCBI Taxonomy" id="882446"/>
    <lineage>
        <taxon>Bacteria</taxon>
        <taxon>Bacillati</taxon>
        <taxon>Actinomycetota</taxon>
        <taxon>Actinomycetes</taxon>
        <taxon>Mycobacteriales</taxon>
        <taxon>Nocardiaceae</taxon>
        <taxon>Nocardia</taxon>
    </lineage>
</organism>
<evidence type="ECO:0000313" key="3">
    <source>
        <dbReference type="Proteomes" id="UP001519325"/>
    </source>
</evidence>
<evidence type="ECO:0000313" key="2">
    <source>
        <dbReference type="EMBL" id="MBP2187658.1"/>
    </source>
</evidence>
<protein>
    <submittedName>
        <fullName evidence="2">Uncharacterized protein</fullName>
    </submittedName>
</protein>
<reference evidence="2 3" key="1">
    <citation type="submission" date="2021-03" db="EMBL/GenBank/DDBJ databases">
        <title>Sequencing the genomes of 1000 actinobacteria strains.</title>
        <authorList>
            <person name="Klenk H.-P."/>
        </authorList>
    </citation>
    <scope>NUCLEOTIDE SEQUENCE [LARGE SCALE GENOMIC DNA]</scope>
    <source>
        <strain evidence="2 3">DSM 45516</strain>
    </source>
</reference>
<feature type="region of interest" description="Disordered" evidence="1">
    <location>
        <begin position="19"/>
        <end position="43"/>
    </location>
</feature>
<feature type="compositionally biased region" description="Basic and acidic residues" evidence="1">
    <location>
        <begin position="24"/>
        <end position="43"/>
    </location>
</feature>
<name>A0ABS4Q970_9NOCA</name>
<dbReference type="RefSeq" id="WP_281070352.1">
    <property type="nucleotide sequence ID" value="NZ_JAGGMR010000001.1"/>
</dbReference>
<accession>A0ABS4Q970</accession>
<evidence type="ECO:0000256" key="1">
    <source>
        <dbReference type="SAM" id="MobiDB-lite"/>
    </source>
</evidence>